<gene>
    <name evidence="2" type="ORF">A7M90_18205</name>
</gene>
<dbReference type="Proteomes" id="UP000179937">
    <property type="component" value="Unassembled WGS sequence"/>
</dbReference>
<evidence type="ECO:0000313" key="2">
    <source>
        <dbReference type="EMBL" id="OIG72712.1"/>
    </source>
</evidence>
<evidence type="ECO:0000313" key="3">
    <source>
        <dbReference type="Proteomes" id="UP000179937"/>
    </source>
</evidence>
<reference evidence="2 3" key="1">
    <citation type="submission" date="2016-05" db="EMBL/GenBank/DDBJ databases">
        <title>The evolution of Acinetobacter baumannii in vivo.</title>
        <authorList>
            <person name="Hua X."/>
            <person name="Yu Y."/>
        </authorList>
    </citation>
    <scope>NUCLEOTIDE SEQUENCE [LARGE SCALE GENOMIC DNA]</scope>
    <source>
        <strain evidence="2 3">XH647</strain>
    </source>
</reference>
<dbReference type="Pfam" id="PF24390">
    <property type="entry name" value="PRTase-CE"/>
    <property type="match status" value="1"/>
</dbReference>
<accession>A0A1S2FYD6</accession>
<dbReference type="InterPro" id="IPR056920">
    <property type="entry name" value="PRTase-CE"/>
</dbReference>
<sequence length="290" mass="33214">MDKLTRKACESVLHLAFKYPWLKPKTDALMTLLFEDCETDDQAQLIIDILDQLKYITMHEYNSYLSDLALDIATCGIEPESSFIVAMSADSKADSGQSVLYDLKNELSKIEWKGYRSVNRYDQTPKAYKEFKTSKGAQTINIVLVDNFVGSGSTVINRVKRIEELFNQSGFPKPNIYVKVLISTISGKDNINSEDIDFSFFSLVNDKLLERIYEPDQVEVKKDLMRSLESKLAPSYNERVLPSLGYGESQVAISIENKNTPNNVFPILWWKYYSDQRVRNVLLHRAMDDA</sequence>
<dbReference type="RefSeq" id="WP_071210491.1">
    <property type="nucleotide sequence ID" value="NZ_CP077835.1"/>
</dbReference>
<protein>
    <recommendedName>
        <fullName evidence="1">PRTase-CE domain-containing protein</fullName>
    </recommendedName>
</protein>
<dbReference type="AlphaFoldDB" id="A0A1S2FYD6"/>
<feature type="domain" description="PRTase-CE" evidence="1">
    <location>
        <begin position="41"/>
        <end position="271"/>
    </location>
</feature>
<dbReference type="EMBL" id="LYKI01000018">
    <property type="protein sequence ID" value="OIG72712.1"/>
    <property type="molecule type" value="Genomic_DNA"/>
</dbReference>
<name>A0A1S2FYD6_ACIBA</name>
<organism evidence="2 3">
    <name type="scientific">Acinetobacter baumannii</name>
    <dbReference type="NCBI Taxonomy" id="470"/>
    <lineage>
        <taxon>Bacteria</taxon>
        <taxon>Pseudomonadati</taxon>
        <taxon>Pseudomonadota</taxon>
        <taxon>Gammaproteobacteria</taxon>
        <taxon>Moraxellales</taxon>
        <taxon>Moraxellaceae</taxon>
        <taxon>Acinetobacter</taxon>
        <taxon>Acinetobacter calcoaceticus/baumannii complex</taxon>
    </lineage>
</organism>
<evidence type="ECO:0000259" key="1">
    <source>
        <dbReference type="Pfam" id="PF24390"/>
    </source>
</evidence>
<proteinExistence type="predicted"/>
<comment type="caution">
    <text evidence="2">The sequence shown here is derived from an EMBL/GenBank/DDBJ whole genome shotgun (WGS) entry which is preliminary data.</text>
</comment>